<dbReference type="InterPro" id="IPR000073">
    <property type="entry name" value="AB_hydrolase_1"/>
</dbReference>
<proteinExistence type="predicted"/>
<dbReference type="AlphaFoldDB" id="A0A8J4H872"/>
<keyword evidence="3" id="KW-1185">Reference proteome</keyword>
<feature type="domain" description="AB hydrolase-1" evidence="1">
    <location>
        <begin position="26"/>
        <end position="275"/>
    </location>
</feature>
<dbReference type="PANTHER" id="PTHR43433:SF10">
    <property type="entry name" value="AB HYDROLASE-1 DOMAIN-CONTAINING PROTEIN"/>
    <property type="match status" value="1"/>
</dbReference>
<dbReference type="SUPFAM" id="SSF53474">
    <property type="entry name" value="alpha/beta-Hydrolases"/>
    <property type="match status" value="1"/>
</dbReference>
<evidence type="ECO:0000313" key="3">
    <source>
        <dbReference type="Proteomes" id="UP000677918"/>
    </source>
</evidence>
<reference evidence="2" key="1">
    <citation type="submission" date="2021-04" db="EMBL/GenBank/DDBJ databases">
        <title>Draft genome sequence of Xylanibacillus composti strain K13.</title>
        <authorList>
            <person name="Uke A."/>
            <person name="Chhe C."/>
            <person name="Baramee S."/>
            <person name="Kosugi A."/>
        </authorList>
    </citation>
    <scope>NUCLEOTIDE SEQUENCE</scope>
    <source>
        <strain evidence="2">K13</strain>
    </source>
</reference>
<comment type="caution">
    <text evidence="2">The sequence shown here is derived from an EMBL/GenBank/DDBJ whole genome shotgun (WGS) entry which is preliminary data.</text>
</comment>
<protein>
    <recommendedName>
        <fullName evidence="1">AB hydrolase-1 domain-containing protein</fullName>
    </recommendedName>
</protein>
<dbReference type="EMBL" id="BOVK01000060">
    <property type="protein sequence ID" value="GIQ70824.1"/>
    <property type="molecule type" value="Genomic_DNA"/>
</dbReference>
<name>A0A8J4H872_9BACL</name>
<dbReference type="PANTHER" id="PTHR43433">
    <property type="entry name" value="HYDROLASE, ALPHA/BETA FOLD FAMILY PROTEIN"/>
    <property type="match status" value="1"/>
</dbReference>
<dbReference type="Pfam" id="PF00561">
    <property type="entry name" value="Abhydrolase_1"/>
    <property type="match status" value="1"/>
</dbReference>
<evidence type="ECO:0000313" key="2">
    <source>
        <dbReference type="EMBL" id="GIQ70824.1"/>
    </source>
</evidence>
<dbReference type="Proteomes" id="UP000677918">
    <property type="component" value="Unassembled WGS sequence"/>
</dbReference>
<dbReference type="InterPro" id="IPR029058">
    <property type="entry name" value="AB_hydrolase_fold"/>
</dbReference>
<organism evidence="2 3">
    <name type="scientific">Xylanibacillus composti</name>
    <dbReference type="NCBI Taxonomy" id="1572762"/>
    <lineage>
        <taxon>Bacteria</taxon>
        <taxon>Bacillati</taxon>
        <taxon>Bacillota</taxon>
        <taxon>Bacilli</taxon>
        <taxon>Bacillales</taxon>
        <taxon>Paenibacillaceae</taxon>
        <taxon>Xylanibacillus</taxon>
    </lineage>
</organism>
<evidence type="ECO:0000259" key="1">
    <source>
        <dbReference type="Pfam" id="PF00561"/>
    </source>
</evidence>
<dbReference type="InterPro" id="IPR050471">
    <property type="entry name" value="AB_hydrolase"/>
</dbReference>
<sequence>MPVPGVSNRGSDYALVMTTKELIRNFTLVFWDQRGTGRSYSKHIPSETMHLKQFIQDGLEVTDYLRQRFQQDKIHLAAHSWGSVIGLSLAYKYPERYMSYTAFSQITSWVENDKLSYKRLLQVAEETNNRKLLKELVEVGEPPYVESFEQWAVIRKWQFRNKSMFYDAGDNQSATYFSIFKIMLRSPDYSLKDIYNSLVRGFKLSYTAQMIDDINTFDFFKDVPALQMPVMFIHGSKEKHVMPELLIRYVEKLDAPKGKKLYWSDKSSHTFHIEDARENEQRVIQHLQESVSRL</sequence>
<accession>A0A8J4H872</accession>
<dbReference type="Gene3D" id="3.40.50.1820">
    <property type="entry name" value="alpha/beta hydrolase"/>
    <property type="match status" value="1"/>
</dbReference>
<gene>
    <name evidence="2" type="ORF">XYCOK13_36480</name>
</gene>